<evidence type="ECO:0000313" key="3">
    <source>
        <dbReference type="EMBL" id="KAJ8603749.1"/>
    </source>
</evidence>
<name>A0AAD7UGX2_9STRA</name>
<evidence type="ECO:0000256" key="1">
    <source>
        <dbReference type="PROSITE-ProRule" id="PRU00235"/>
    </source>
</evidence>
<dbReference type="PROSITE" id="PS50012">
    <property type="entry name" value="RCC1_3"/>
    <property type="match status" value="3"/>
</dbReference>
<reference evidence="3" key="1">
    <citation type="submission" date="2023-01" db="EMBL/GenBank/DDBJ databases">
        <title>Metagenome sequencing of chrysophaentin producing Chrysophaeum taylorii.</title>
        <authorList>
            <person name="Davison J."/>
            <person name="Bewley C."/>
        </authorList>
    </citation>
    <scope>NUCLEOTIDE SEQUENCE</scope>
    <source>
        <strain evidence="3">NIES-1699</strain>
    </source>
</reference>
<feature type="repeat" description="RCC1" evidence="1">
    <location>
        <begin position="269"/>
        <end position="325"/>
    </location>
</feature>
<dbReference type="InterPro" id="IPR009091">
    <property type="entry name" value="RCC1/BLIP-II"/>
</dbReference>
<dbReference type="EMBL" id="JAQMWT010000344">
    <property type="protein sequence ID" value="KAJ8603749.1"/>
    <property type="molecule type" value="Genomic_DNA"/>
</dbReference>
<feature type="compositionally biased region" description="Pro residues" evidence="2">
    <location>
        <begin position="599"/>
        <end position="608"/>
    </location>
</feature>
<feature type="repeat" description="RCC1" evidence="1">
    <location>
        <begin position="328"/>
        <end position="380"/>
    </location>
</feature>
<dbReference type="InterPro" id="IPR000408">
    <property type="entry name" value="Reg_chr_condens"/>
</dbReference>
<organism evidence="3 4">
    <name type="scientific">Chrysophaeum taylorii</name>
    <dbReference type="NCBI Taxonomy" id="2483200"/>
    <lineage>
        <taxon>Eukaryota</taxon>
        <taxon>Sar</taxon>
        <taxon>Stramenopiles</taxon>
        <taxon>Ochrophyta</taxon>
        <taxon>Pelagophyceae</taxon>
        <taxon>Pelagomonadales</taxon>
        <taxon>Pelagomonadaceae</taxon>
        <taxon>Chrysophaeum</taxon>
    </lineage>
</organism>
<gene>
    <name evidence="3" type="ORF">CTAYLR_000284</name>
</gene>
<dbReference type="PRINTS" id="PR00633">
    <property type="entry name" value="RCCNDNSATION"/>
</dbReference>
<dbReference type="AlphaFoldDB" id="A0AAD7UGX2"/>
<protein>
    <submittedName>
        <fullName evidence="3">Uncharacterized protein</fullName>
    </submittedName>
</protein>
<feature type="region of interest" description="Disordered" evidence="2">
    <location>
        <begin position="583"/>
        <end position="614"/>
    </location>
</feature>
<keyword evidence="4" id="KW-1185">Reference proteome</keyword>
<dbReference type="InterPro" id="IPR051553">
    <property type="entry name" value="Ran_GTPase-activating"/>
</dbReference>
<dbReference type="PANTHER" id="PTHR45982:SF1">
    <property type="entry name" value="REGULATOR OF CHROMOSOME CONDENSATION"/>
    <property type="match status" value="1"/>
</dbReference>
<dbReference type="Gene3D" id="2.130.10.30">
    <property type="entry name" value="Regulator of chromosome condensation 1/beta-lactamase-inhibitor protein II"/>
    <property type="match status" value="1"/>
</dbReference>
<dbReference type="Pfam" id="PF00415">
    <property type="entry name" value="RCC1"/>
    <property type="match status" value="1"/>
</dbReference>
<feature type="repeat" description="RCC1" evidence="1">
    <location>
        <begin position="381"/>
        <end position="430"/>
    </location>
</feature>
<dbReference type="PANTHER" id="PTHR45982">
    <property type="entry name" value="REGULATOR OF CHROMOSOME CONDENSATION"/>
    <property type="match status" value="1"/>
</dbReference>
<dbReference type="PROSITE" id="PS50096">
    <property type="entry name" value="IQ"/>
    <property type="match status" value="1"/>
</dbReference>
<comment type="caution">
    <text evidence="3">The sequence shown here is derived from an EMBL/GenBank/DDBJ whole genome shotgun (WGS) entry which is preliminary data.</text>
</comment>
<proteinExistence type="predicted"/>
<dbReference type="Proteomes" id="UP001230188">
    <property type="component" value="Unassembled WGS sequence"/>
</dbReference>
<dbReference type="SUPFAM" id="SSF50985">
    <property type="entry name" value="RCC1/BLIP-II"/>
    <property type="match status" value="1"/>
</dbReference>
<accession>A0AAD7UGX2</accession>
<evidence type="ECO:0000313" key="4">
    <source>
        <dbReference type="Proteomes" id="UP001230188"/>
    </source>
</evidence>
<dbReference type="GO" id="GO:0005737">
    <property type="term" value="C:cytoplasm"/>
    <property type="evidence" value="ECO:0007669"/>
    <property type="project" value="TreeGrafter"/>
</dbReference>
<dbReference type="GO" id="GO:0005085">
    <property type="term" value="F:guanyl-nucleotide exchange factor activity"/>
    <property type="evidence" value="ECO:0007669"/>
    <property type="project" value="TreeGrafter"/>
</dbReference>
<dbReference type="Pfam" id="PF13540">
    <property type="entry name" value="RCC1_2"/>
    <property type="match status" value="2"/>
</dbReference>
<sequence>MKVFVARTTFGRAVRKLACVSRAFAKQLLAMEVQRVTSETLEKTAYVVAVQRRVRGATCRKRHPLAKKAATAIRSLRRSGRLTAVRHATTTQRRVRGKLARRCFVELRRAAVVAQSLARARQSSRRLVARRVIANRLGCILRDALRTRRLELAEIELQATAASEAEAAHLETLFNAPLGTGGSWSLVDVEVGQLPSESGCWGRDAGIVLSKGGTLLDVALSSDGSYALDAMGRCWHWTPLNAPSLILARPRFVSISAGDDHVAAIDTNARVWTWGSNVHGELGLGYDASIGSRNVSAVTSPTLLPRLFAAWVGCGAHFSFARCLNHENCFYSWGAKESGVLGLGLVLDDIAEPTRVAALEDRDITTVAVGHNHCLGLDRLGALWGWGSNRFSQLVAGGPSRVLLPIPLFKCSRFDAISCGGRHSVAIARDHGTLRAWGRNDSGQLGGDGSQYVVACAAGWRTTVAVTTEGSLRFWGKKFAVSPVAEDFKANEVKCVFSRGLSLTLATVLATSRPDRDDCDPRRALDSLSEARSDRNFVVEWDRQLDDTYSPSTSGHLARSVSYPEPVSSSEIASVASAISKVLRDRRDHHSRSPRTTTSPPPPPPPPQRNATSPALQFFYDALASQSARR</sequence>
<evidence type="ECO:0000256" key="2">
    <source>
        <dbReference type="SAM" id="MobiDB-lite"/>
    </source>
</evidence>